<evidence type="ECO:0000256" key="2">
    <source>
        <dbReference type="ARBA" id="ARBA00004906"/>
    </source>
</evidence>
<dbReference type="UniPathway" id="UPA00143"/>
<evidence type="ECO:0000256" key="1">
    <source>
        <dbReference type="ARBA" id="ARBA00000900"/>
    </source>
</evidence>
<dbReference type="Pfam" id="PF12678">
    <property type="entry name" value="zf-rbx1"/>
    <property type="match status" value="1"/>
</dbReference>
<evidence type="ECO:0000256" key="8">
    <source>
        <dbReference type="ARBA" id="ARBA00022833"/>
    </source>
</evidence>
<evidence type="ECO:0000256" key="3">
    <source>
        <dbReference type="ARBA" id="ARBA00012483"/>
    </source>
</evidence>
<keyword evidence="6 9" id="KW-0863">Zinc-finger</keyword>
<dbReference type="GO" id="GO:0016567">
    <property type="term" value="P:protein ubiquitination"/>
    <property type="evidence" value="ECO:0007669"/>
    <property type="project" value="UniProtKB-UniPathway"/>
</dbReference>
<dbReference type="PANTHER" id="PTHR46913">
    <property type="entry name" value="RING-H2 FINGER PROTEIN ATL16"/>
    <property type="match status" value="1"/>
</dbReference>
<protein>
    <recommendedName>
        <fullName evidence="3">RING-type E3 ubiquitin transferase</fullName>
        <ecNumber evidence="3">2.3.2.27</ecNumber>
    </recommendedName>
</protein>
<reference evidence="12" key="1">
    <citation type="journal article" date="2020" name="Nat. Commun.">
        <title>Genome sequence of the cluster root forming white lupin.</title>
        <authorList>
            <person name="Hufnagel B."/>
            <person name="Marques A."/>
            <person name="Soriano A."/>
            <person name="Marques L."/>
            <person name="Divol F."/>
            <person name="Doumas P."/>
            <person name="Sallet E."/>
            <person name="Mancinotti D."/>
            <person name="Carrere S."/>
            <person name="Marande W."/>
            <person name="Arribat S."/>
            <person name="Keller J."/>
            <person name="Huneau C."/>
            <person name="Blein T."/>
            <person name="Aime D."/>
            <person name="Laguerre M."/>
            <person name="Taylor J."/>
            <person name="Schubert V."/>
            <person name="Nelson M."/>
            <person name="Geu-Flores F."/>
            <person name="Crespi M."/>
            <person name="Gallardo-Guerrero K."/>
            <person name="Delaux P.-M."/>
            <person name="Salse J."/>
            <person name="Berges H."/>
            <person name="Guyot R."/>
            <person name="Gouzy J."/>
            <person name="Peret B."/>
        </authorList>
    </citation>
    <scope>NUCLEOTIDE SEQUENCE [LARGE SCALE GENOMIC DNA]</scope>
    <source>
        <strain evidence="12">cv. Amiga</strain>
    </source>
</reference>
<keyword evidence="5" id="KW-0479">Metal-binding</keyword>
<evidence type="ECO:0000256" key="4">
    <source>
        <dbReference type="ARBA" id="ARBA00022679"/>
    </source>
</evidence>
<gene>
    <name evidence="11" type="ORF">Lalb_Chr25g0283791</name>
</gene>
<dbReference type="Proteomes" id="UP000447434">
    <property type="component" value="Chromosome 25"/>
</dbReference>
<evidence type="ECO:0000256" key="9">
    <source>
        <dbReference type="PROSITE-ProRule" id="PRU00175"/>
    </source>
</evidence>
<comment type="caution">
    <text evidence="11">The sequence shown here is derived from an EMBL/GenBank/DDBJ whole genome shotgun (WGS) entry which is preliminary data.</text>
</comment>
<dbReference type="EMBL" id="WOCE01000025">
    <property type="protein sequence ID" value="KAE9584943.1"/>
    <property type="molecule type" value="Genomic_DNA"/>
</dbReference>
<evidence type="ECO:0000256" key="6">
    <source>
        <dbReference type="ARBA" id="ARBA00022771"/>
    </source>
</evidence>
<accession>A0A6A4MUX0</accession>
<comment type="catalytic activity">
    <reaction evidence="1">
        <text>S-ubiquitinyl-[E2 ubiquitin-conjugating enzyme]-L-cysteine + [acceptor protein]-L-lysine = [E2 ubiquitin-conjugating enzyme]-L-cysteine + N(6)-ubiquitinyl-[acceptor protein]-L-lysine.</text>
        <dbReference type="EC" id="2.3.2.27"/>
    </reaction>
</comment>
<keyword evidence="12" id="KW-1185">Reference proteome</keyword>
<sequence length="85" mass="9220">MPSIPSSSGFHEPIIGAITVCEIIRLLPKCHHAFHLPCIDTWLASHTNCPMCRAPIVTNPTRIPSLMPNNAVVDTSLENSAPHTP</sequence>
<dbReference type="SUPFAM" id="SSF57850">
    <property type="entry name" value="RING/U-box"/>
    <property type="match status" value="1"/>
</dbReference>
<keyword evidence="4" id="KW-0808">Transferase</keyword>
<evidence type="ECO:0000256" key="7">
    <source>
        <dbReference type="ARBA" id="ARBA00022786"/>
    </source>
</evidence>
<dbReference type="InterPro" id="IPR001841">
    <property type="entry name" value="Znf_RING"/>
</dbReference>
<dbReference type="InterPro" id="IPR013083">
    <property type="entry name" value="Znf_RING/FYVE/PHD"/>
</dbReference>
<dbReference type="PROSITE" id="PS50089">
    <property type="entry name" value="ZF_RING_2"/>
    <property type="match status" value="1"/>
</dbReference>
<evidence type="ECO:0000256" key="5">
    <source>
        <dbReference type="ARBA" id="ARBA00022723"/>
    </source>
</evidence>
<dbReference type="PANTHER" id="PTHR46913:SF19">
    <property type="entry name" value="RING-TYPE E3 UBIQUITIN TRANSFERASE"/>
    <property type="match status" value="1"/>
</dbReference>
<proteinExistence type="predicted"/>
<evidence type="ECO:0000259" key="10">
    <source>
        <dbReference type="PROSITE" id="PS50089"/>
    </source>
</evidence>
<keyword evidence="7" id="KW-0833">Ubl conjugation pathway</keyword>
<dbReference type="GO" id="GO:0008270">
    <property type="term" value="F:zinc ion binding"/>
    <property type="evidence" value="ECO:0007669"/>
    <property type="project" value="UniProtKB-KW"/>
</dbReference>
<evidence type="ECO:0000313" key="12">
    <source>
        <dbReference type="Proteomes" id="UP000447434"/>
    </source>
</evidence>
<feature type="domain" description="RING-type" evidence="10">
    <location>
        <begin position="30"/>
        <end position="53"/>
    </location>
</feature>
<keyword evidence="8" id="KW-0862">Zinc</keyword>
<dbReference type="EC" id="2.3.2.27" evidence="3"/>
<comment type="pathway">
    <text evidence="2">Protein modification; protein ubiquitination.</text>
</comment>
<dbReference type="Gene3D" id="3.30.40.10">
    <property type="entry name" value="Zinc/RING finger domain, C3HC4 (zinc finger)"/>
    <property type="match status" value="1"/>
</dbReference>
<dbReference type="AlphaFoldDB" id="A0A6A4MUX0"/>
<organism evidence="11 12">
    <name type="scientific">Lupinus albus</name>
    <name type="common">White lupine</name>
    <name type="synonym">Lupinus termis</name>
    <dbReference type="NCBI Taxonomy" id="3870"/>
    <lineage>
        <taxon>Eukaryota</taxon>
        <taxon>Viridiplantae</taxon>
        <taxon>Streptophyta</taxon>
        <taxon>Embryophyta</taxon>
        <taxon>Tracheophyta</taxon>
        <taxon>Spermatophyta</taxon>
        <taxon>Magnoliopsida</taxon>
        <taxon>eudicotyledons</taxon>
        <taxon>Gunneridae</taxon>
        <taxon>Pentapetalae</taxon>
        <taxon>rosids</taxon>
        <taxon>fabids</taxon>
        <taxon>Fabales</taxon>
        <taxon>Fabaceae</taxon>
        <taxon>Papilionoideae</taxon>
        <taxon>50 kb inversion clade</taxon>
        <taxon>genistoids sensu lato</taxon>
        <taxon>core genistoids</taxon>
        <taxon>Genisteae</taxon>
        <taxon>Lupinus</taxon>
    </lineage>
</organism>
<dbReference type="GO" id="GO:0061630">
    <property type="term" value="F:ubiquitin protein ligase activity"/>
    <property type="evidence" value="ECO:0007669"/>
    <property type="project" value="UniProtKB-EC"/>
</dbReference>
<dbReference type="OrthoDB" id="9984778at2759"/>
<dbReference type="InterPro" id="IPR024766">
    <property type="entry name" value="Znf_RING_H2"/>
</dbReference>
<evidence type="ECO:0000313" key="11">
    <source>
        <dbReference type="EMBL" id="KAE9584943.1"/>
    </source>
</evidence>
<dbReference type="InterPro" id="IPR044600">
    <property type="entry name" value="ATL1/ATL16-like"/>
</dbReference>
<name>A0A6A4MUX0_LUPAL</name>